<accession>A0A1H8M0L9</accession>
<proteinExistence type="predicted"/>
<reference evidence="2" key="1">
    <citation type="submission" date="2016-10" db="EMBL/GenBank/DDBJ databases">
        <authorList>
            <person name="Varghese N."/>
            <person name="Submissions S."/>
        </authorList>
    </citation>
    <scope>NUCLEOTIDE SEQUENCE [LARGE SCALE GENOMIC DNA]</scope>
    <source>
        <strain evidence="2">CGMCC 1.8704</strain>
    </source>
</reference>
<keyword evidence="2" id="KW-1185">Reference proteome</keyword>
<dbReference type="Pfam" id="PF02810">
    <property type="entry name" value="SEC-C"/>
    <property type="match status" value="1"/>
</dbReference>
<dbReference type="Proteomes" id="UP000198657">
    <property type="component" value="Unassembled WGS sequence"/>
</dbReference>
<dbReference type="SUPFAM" id="SSF103642">
    <property type="entry name" value="Sec-C motif"/>
    <property type="match status" value="1"/>
</dbReference>
<sequence length="359" mass="41954">MFPYNAYVNMRHGIVIEKSLLGEFIDADNRPFLIADRSISTQGKNGLKFKETEEEKSIKRWKEGRFDTLDEIISDLWRSESKDDTVISDFKKCFGHLTDIKRRLGDNKEINKKLSDEEQLKELKELKVRFLERMNVELEPGEALLKMLEYFKTDSETTEAIFHRWSSKPFPDLETFAEYAFYCYSIVSMYYIGINNNLLGERKTNLLDLEYLFYAPFAKVFSTNDKFLMALYNVIEPKGVTFISLLSLKEDLAKFQKLNTPDNWSQHPPDKDTETFKIWDETFNLKLSERLKPTEKDMERAKKEFDEILKLAESGESGIFNGEPDFIVKESYYSPNDPCPCKSGKPLKDCHLKNNDSIV</sequence>
<dbReference type="RefSeq" id="WP_091169416.1">
    <property type="nucleotide sequence ID" value="NZ_CBCSFM010000005.1"/>
</dbReference>
<evidence type="ECO:0000313" key="1">
    <source>
        <dbReference type="EMBL" id="SEO10696.1"/>
    </source>
</evidence>
<dbReference type="EMBL" id="FODN01000003">
    <property type="protein sequence ID" value="SEO10696.1"/>
    <property type="molecule type" value="Genomic_DNA"/>
</dbReference>
<dbReference type="OrthoDB" id="7057521at2"/>
<dbReference type="InterPro" id="IPR004027">
    <property type="entry name" value="SEC_C_motif"/>
</dbReference>
<gene>
    <name evidence="1" type="ORF">SAMN04487942_1760</name>
</gene>
<name>A0A1H8M0L9_9FLAO</name>
<protein>
    <submittedName>
        <fullName evidence="1">SEC-C motif-containing protein</fullName>
    </submittedName>
</protein>
<evidence type="ECO:0000313" key="2">
    <source>
        <dbReference type="Proteomes" id="UP000198657"/>
    </source>
</evidence>
<organism evidence="1 2">
    <name type="scientific">Flavobacterium sinopsychrotolerans</name>
    <dbReference type="NCBI Taxonomy" id="604089"/>
    <lineage>
        <taxon>Bacteria</taxon>
        <taxon>Pseudomonadati</taxon>
        <taxon>Bacteroidota</taxon>
        <taxon>Flavobacteriia</taxon>
        <taxon>Flavobacteriales</taxon>
        <taxon>Flavobacteriaceae</taxon>
        <taxon>Flavobacterium</taxon>
    </lineage>
</organism>
<dbReference type="AlphaFoldDB" id="A0A1H8M0L9"/>
<dbReference type="STRING" id="604089.SAMN04487942_1760"/>